<comment type="similarity">
    <text evidence="5">Belongs to the TDD superfamily. DTWD2 family.</text>
</comment>
<evidence type="ECO:0000256" key="6">
    <source>
        <dbReference type="SAM" id="MobiDB-lite"/>
    </source>
</evidence>
<dbReference type="EMBL" id="BPEY01000023">
    <property type="protein sequence ID" value="GIU44693.1"/>
    <property type="molecule type" value="Genomic_DNA"/>
</dbReference>
<organism evidence="8 9">
    <name type="scientific">Shewanella sairae</name>
    <dbReference type="NCBI Taxonomy" id="190310"/>
    <lineage>
        <taxon>Bacteria</taxon>
        <taxon>Pseudomonadati</taxon>
        <taxon>Pseudomonadota</taxon>
        <taxon>Gammaproteobacteria</taxon>
        <taxon>Alteromonadales</taxon>
        <taxon>Shewanellaceae</taxon>
        <taxon>Shewanella</taxon>
    </lineage>
</organism>
<keyword evidence="4" id="KW-0819">tRNA processing</keyword>
<dbReference type="InterPro" id="IPR005636">
    <property type="entry name" value="DTW"/>
</dbReference>
<feature type="region of interest" description="Disordered" evidence="6">
    <location>
        <begin position="66"/>
        <end position="86"/>
    </location>
</feature>
<evidence type="ECO:0000256" key="1">
    <source>
        <dbReference type="ARBA" id="ARBA00012386"/>
    </source>
</evidence>
<evidence type="ECO:0000259" key="7">
    <source>
        <dbReference type="SMART" id="SM01144"/>
    </source>
</evidence>
<accession>A0ABQ4PAX6</accession>
<protein>
    <recommendedName>
        <fullName evidence="1">tRNA-uridine aminocarboxypropyltransferase</fullName>
        <ecNumber evidence="1">2.5.1.25</ecNumber>
    </recommendedName>
</protein>
<dbReference type="PANTHER" id="PTHR21392">
    <property type="entry name" value="TRNA-URIDINE AMINOCARBOXYPROPYLTRANSFERASE 2"/>
    <property type="match status" value="1"/>
</dbReference>
<comment type="caution">
    <text evidence="8">The sequence shown here is derived from an EMBL/GenBank/DDBJ whole genome shotgun (WGS) entry which is preliminary data.</text>
</comment>
<evidence type="ECO:0000256" key="2">
    <source>
        <dbReference type="ARBA" id="ARBA00022679"/>
    </source>
</evidence>
<dbReference type="EC" id="2.5.1.25" evidence="1"/>
<evidence type="ECO:0000313" key="8">
    <source>
        <dbReference type="EMBL" id="GIU44693.1"/>
    </source>
</evidence>
<dbReference type="PANTHER" id="PTHR21392:SF0">
    <property type="entry name" value="TRNA-URIDINE AMINOCARBOXYPROPYLTRANSFERASE 2"/>
    <property type="match status" value="1"/>
</dbReference>
<evidence type="ECO:0000256" key="5">
    <source>
        <dbReference type="ARBA" id="ARBA00034489"/>
    </source>
</evidence>
<keyword evidence="2" id="KW-0808">Transferase</keyword>
<evidence type="ECO:0000256" key="3">
    <source>
        <dbReference type="ARBA" id="ARBA00022691"/>
    </source>
</evidence>
<keyword evidence="3" id="KW-0949">S-adenosyl-L-methionine</keyword>
<keyword evidence="9" id="KW-1185">Reference proteome</keyword>
<sequence>MHVILLTHEREATRQTNTGTIALNCLPEHCERIMWSRVSPSQKLLDKLAEPQTALLFPSDGKAMLKSNVDSDETADEEGSADNRNISPAVLPTTLVILDATWQEARKMLRQSPYLKTARTFSLDNTPSSQFNLRRNQVEGGLCTLECIIELFKRADMLSEANLLTEQFIDFCKLSVDE</sequence>
<gene>
    <name evidence="8" type="ORF">TUM4438_16480</name>
</gene>
<feature type="compositionally biased region" description="Acidic residues" evidence="6">
    <location>
        <begin position="70"/>
        <end position="80"/>
    </location>
</feature>
<dbReference type="RefSeq" id="WP_220780703.1">
    <property type="nucleotide sequence ID" value="NZ_BPEY01000023.1"/>
</dbReference>
<dbReference type="SMART" id="SM01144">
    <property type="entry name" value="DTW"/>
    <property type="match status" value="1"/>
</dbReference>
<dbReference type="Pfam" id="PF03942">
    <property type="entry name" value="DTW"/>
    <property type="match status" value="1"/>
</dbReference>
<evidence type="ECO:0000256" key="4">
    <source>
        <dbReference type="ARBA" id="ARBA00022694"/>
    </source>
</evidence>
<name>A0ABQ4PAX6_9GAMM</name>
<feature type="domain" description="DTW" evidence="7">
    <location>
        <begin position="1"/>
        <end position="173"/>
    </location>
</feature>
<dbReference type="Proteomes" id="UP000887104">
    <property type="component" value="Unassembled WGS sequence"/>
</dbReference>
<reference evidence="8" key="1">
    <citation type="submission" date="2021-05" db="EMBL/GenBank/DDBJ databases">
        <title>Molecular characterization for Shewanella algae harboring chromosomal blaOXA-55-like strains isolated from clinical and environment sample.</title>
        <authorList>
            <person name="Ohama Y."/>
            <person name="Aoki K."/>
            <person name="Harada S."/>
            <person name="Moriya K."/>
            <person name="Ishii Y."/>
            <person name="Tateda K."/>
        </authorList>
    </citation>
    <scope>NUCLEOTIDE SEQUENCE</scope>
    <source>
        <strain evidence="8">JCM 11563</strain>
    </source>
</reference>
<evidence type="ECO:0000313" key="9">
    <source>
        <dbReference type="Proteomes" id="UP000887104"/>
    </source>
</evidence>
<dbReference type="InterPro" id="IPR039262">
    <property type="entry name" value="DTWD2/TAPT"/>
</dbReference>
<proteinExistence type="inferred from homology"/>